<feature type="signal peptide" evidence="2">
    <location>
        <begin position="1"/>
        <end position="23"/>
    </location>
</feature>
<dbReference type="AlphaFoldDB" id="A0A1I1Q2Q7"/>
<organism evidence="3 4">
    <name type="scientific">Massilia yuzhufengensis</name>
    <dbReference type="NCBI Taxonomy" id="1164594"/>
    <lineage>
        <taxon>Bacteria</taxon>
        <taxon>Pseudomonadati</taxon>
        <taxon>Pseudomonadota</taxon>
        <taxon>Betaproteobacteria</taxon>
        <taxon>Burkholderiales</taxon>
        <taxon>Oxalobacteraceae</taxon>
        <taxon>Telluria group</taxon>
        <taxon>Massilia</taxon>
    </lineage>
</organism>
<dbReference type="InterPro" id="IPR019734">
    <property type="entry name" value="TPR_rpt"/>
</dbReference>
<dbReference type="RefSeq" id="WP_091875388.1">
    <property type="nucleotide sequence ID" value="NZ_FOLD01000018.1"/>
</dbReference>
<evidence type="ECO:0000256" key="2">
    <source>
        <dbReference type="SAM" id="SignalP"/>
    </source>
</evidence>
<protein>
    <submittedName>
        <fullName evidence="3">Tetratricopeptide repeat-containing protein</fullName>
    </submittedName>
</protein>
<keyword evidence="4" id="KW-1185">Reference proteome</keyword>
<dbReference type="STRING" id="1164594.SAMN05216204_11810"/>
<dbReference type="PROSITE" id="PS50005">
    <property type="entry name" value="TPR"/>
    <property type="match status" value="1"/>
</dbReference>
<dbReference type="InterPro" id="IPR011990">
    <property type="entry name" value="TPR-like_helical_dom_sf"/>
</dbReference>
<dbReference type="Pfam" id="PF13432">
    <property type="entry name" value="TPR_16"/>
    <property type="match status" value="2"/>
</dbReference>
<evidence type="ECO:0000313" key="3">
    <source>
        <dbReference type="EMBL" id="SFD16434.1"/>
    </source>
</evidence>
<evidence type="ECO:0000313" key="4">
    <source>
        <dbReference type="Proteomes" id="UP000198639"/>
    </source>
</evidence>
<dbReference type="OrthoDB" id="5801251at2"/>
<dbReference type="SMART" id="SM00028">
    <property type="entry name" value="TPR"/>
    <property type="match status" value="3"/>
</dbReference>
<dbReference type="SUPFAM" id="SSF48452">
    <property type="entry name" value="TPR-like"/>
    <property type="match status" value="1"/>
</dbReference>
<dbReference type="Proteomes" id="UP000198639">
    <property type="component" value="Unassembled WGS sequence"/>
</dbReference>
<proteinExistence type="predicted"/>
<feature type="repeat" description="TPR" evidence="1">
    <location>
        <begin position="230"/>
        <end position="263"/>
    </location>
</feature>
<keyword evidence="1" id="KW-0802">TPR repeat</keyword>
<name>A0A1I1Q2Q7_9BURK</name>
<reference evidence="4" key="1">
    <citation type="submission" date="2016-10" db="EMBL/GenBank/DDBJ databases">
        <authorList>
            <person name="Varghese N."/>
            <person name="Submissions S."/>
        </authorList>
    </citation>
    <scope>NUCLEOTIDE SEQUENCE [LARGE SCALE GENOMIC DNA]</scope>
    <source>
        <strain evidence="4">CGMCC 1.12041</strain>
    </source>
</reference>
<feature type="chain" id="PRO_5011463967" evidence="2">
    <location>
        <begin position="24"/>
        <end position="389"/>
    </location>
</feature>
<accession>A0A1I1Q2Q7</accession>
<dbReference type="EMBL" id="FOLD01000018">
    <property type="protein sequence ID" value="SFD16434.1"/>
    <property type="molecule type" value="Genomic_DNA"/>
</dbReference>
<gene>
    <name evidence="3" type="ORF">SAMN05216204_11810</name>
</gene>
<keyword evidence="2" id="KW-0732">Signal</keyword>
<evidence type="ECO:0000256" key="1">
    <source>
        <dbReference type="PROSITE-ProRule" id="PRU00339"/>
    </source>
</evidence>
<dbReference type="Gene3D" id="1.25.40.10">
    <property type="entry name" value="Tetratricopeptide repeat domain"/>
    <property type="match status" value="1"/>
</dbReference>
<sequence>MKSIAILLSLSLLAGCASMEPPAAPPPLLADARFAPPTEKVGADDLFTLSPAMRSYMNSFAFTSQLRQNGQRHGLLKALYSKTDLKLEYESSRTRTAAETYADRAGNCLSLVIMTAAFARELGMQVHYRSVQTDDGWSRSNGLYLTSAHVNIGIANRPEVGMRSTDMDAMLVVDFIPSSDAARLRAQELEEEDIVALYLNNRAAEMLVQGRIDDAYWWARAAVAKRPGMVAALNTLGVVYERHGDIGLAEKTYRVALDREPENMAVMRNLQGVLATVGKPDEAQALARRIASIEPFPPYYHFDKGMEALKAGDFDTARGLFAREVKRAPYNDEFRFWLGVAHLRLGDVNHAREQIARAVDTSTRQDMRKLYSAKLNYLRAQAGTGTRIR</sequence>
<dbReference type="PROSITE" id="PS51257">
    <property type="entry name" value="PROKAR_LIPOPROTEIN"/>
    <property type="match status" value="1"/>
</dbReference>